<dbReference type="OrthoDB" id="9806396at2"/>
<dbReference type="GO" id="GO:0022627">
    <property type="term" value="C:cytosolic small ribosomal subunit"/>
    <property type="evidence" value="ECO:0007669"/>
    <property type="project" value="TreeGrafter"/>
</dbReference>
<dbReference type="InterPro" id="IPR057258">
    <property type="entry name" value="Ribosomal_uS3"/>
</dbReference>
<dbReference type="InterPro" id="IPR015946">
    <property type="entry name" value="KH_dom-like_a/b"/>
</dbReference>
<keyword evidence="3 8" id="KW-0694">RNA-binding</keyword>
<dbReference type="Pfam" id="PF07650">
    <property type="entry name" value="KH_2"/>
    <property type="match status" value="1"/>
</dbReference>
<dbReference type="InterPro" id="IPR004044">
    <property type="entry name" value="KH_dom_type_2"/>
</dbReference>
<comment type="caution">
    <text evidence="11">The sequence shown here is derived from an EMBL/GenBank/DDBJ whole genome shotgun (WGS) entry which is preliminary data.</text>
</comment>
<evidence type="ECO:0000256" key="8">
    <source>
        <dbReference type="HAMAP-Rule" id="MF_01309"/>
    </source>
</evidence>
<dbReference type="FunFam" id="3.30.300.20:FF:000001">
    <property type="entry name" value="30S ribosomal protein S3"/>
    <property type="match status" value="1"/>
</dbReference>
<dbReference type="HAMAP" id="MF_01309_B">
    <property type="entry name" value="Ribosomal_uS3_B"/>
    <property type="match status" value="1"/>
</dbReference>
<evidence type="ECO:0000313" key="11">
    <source>
        <dbReference type="EMBL" id="TCS38115.1"/>
    </source>
</evidence>
<dbReference type="CDD" id="cd02412">
    <property type="entry name" value="KH-II_30S_S3"/>
    <property type="match status" value="1"/>
</dbReference>
<dbReference type="Pfam" id="PF00189">
    <property type="entry name" value="Ribosomal_S3_C"/>
    <property type="match status" value="1"/>
</dbReference>
<evidence type="ECO:0000256" key="6">
    <source>
        <dbReference type="ARBA" id="ARBA00024998"/>
    </source>
</evidence>
<dbReference type="GO" id="GO:0006412">
    <property type="term" value="P:translation"/>
    <property type="evidence" value="ECO:0007669"/>
    <property type="project" value="UniProtKB-UniRule"/>
</dbReference>
<keyword evidence="4 8" id="KW-0689">Ribosomal protein</keyword>
<dbReference type="PANTHER" id="PTHR11760:SF19">
    <property type="entry name" value="SMALL RIBOSOMAL SUBUNIT PROTEIN US3C"/>
    <property type="match status" value="1"/>
</dbReference>
<dbReference type="PROSITE" id="PS00548">
    <property type="entry name" value="RIBOSOMAL_S3"/>
    <property type="match status" value="1"/>
</dbReference>
<dbReference type="GO" id="GO:0019843">
    <property type="term" value="F:rRNA binding"/>
    <property type="evidence" value="ECO:0007669"/>
    <property type="project" value="UniProtKB-UniRule"/>
</dbReference>
<dbReference type="PANTHER" id="PTHR11760">
    <property type="entry name" value="30S/40S RIBOSOMAL PROTEIN S3"/>
    <property type="match status" value="1"/>
</dbReference>
<dbReference type="GO" id="GO:0003729">
    <property type="term" value="F:mRNA binding"/>
    <property type="evidence" value="ECO:0007669"/>
    <property type="project" value="UniProtKB-UniRule"/>
</dbReference>
<dbReference type="EMBL" id="SLZR01000017">
    <property type="protein sequence ID" value="TCS38115.1"/>
    <property type="molecule type" value="Genomic_DNA"/>
</dbReference>
<keyword evidence="5 8" id="KW-0687">Ribonucleoprotein</keyword>
<accession>A0A4R3I0L5</accession>
<dbReference type="Proteomes" id="UP000295793">
    <property type="component" value="Unassembled WGS sequence"/>
</dbReference>
<name>A0A4R3I0L5_9GAMM</name>
<dbReference type="SMART" id="SM00322">
    <property type="entry name" value="KH"/>
    <property type="match status" value="1"/>
</dbReference>
<dbReference type="FunFam" id="3.30.1140.32:FF:000001">
    <property type="entry name" value="30S ribosomal protein S3"/>
    <property type="match status" value="1"/>
</dbReference>
<protein>
    <recommendedName>
        <fullName evidence="7 8">Small ribosomal subunit protein uS3</fullName>
    </recommendedName>
</protein>
<dbReference type="InterPro" id="IPR018280">
    <property type="entry name" value="Ribosomal_uS3_CS"/>
</dbReference>
<dbReference type="NCBIfam" id="TIGR01009">
    <property type="entry name" value="rpsC_bact"/>
    <property type="match status" value="1"/>
</dbReference>
<dbReference type="InterPro" id="IPR036419">
    <property type="entry name" value="Ribosomal_S3_C_sf"/>
</dbReference>
<keyword evidence="2 8" id="KW-0699">rRNA-binding</keyword>
<dbReference type="SUPFAM" id="SSF54821">
    <property type="entry name" value="Ribosomal protein S3 C-terminal domain"/>
    <property type="match status" value="1"/>
</dbReference>
<evidence type="ECO:0000259" key="10">
    <source>
        <dbReference type="PROSITE" id="PS50823"/>
    </source>
</evidence>
<feature type="domain" description="KH type-2" evidence="10">
    <location>
        <begin position="39"/>
        <end position="107"/>
    </location>
</feature>
<evidence type="ECO:0000256" key="2">
    <source>
        <dbReference type="ARBA" id="ARBA00022730"/>
    </source>
</evidence>
<dbReference type="Gene3D" id="3.30.300.20">
    <property type="match status" value="1"/>
</dbReference>
<dbReference type="RefSeq" id="WP_132703079.1">
    <property type="nucleotide sequence ID" value="NZ_SLZR01000017.1"/>
</dbReference>
<dbReference type="InterPro" id="IPR004087">
    <property type="entry name" value="KH_dom"/>
</dbReference>
<dbReference type="SUPFAM" id="SSF54814">
    <property type="entry name" value="Prokaryotic type KH domain (KH-domain type II)"/>
    <property type="match status" value="1"/>
</dbReference>
<dbReference type="AlphaFoldDB" id="A0A4R3I0L5"/>
<evidence type="ECO:0000256" key="4">
    <source>
        <dbReference type="ARBA" id="ARBA00022980"/>
    </source>
</evidence>
<comment type="function">
    <text evidence="6 8">Binds the lower part of the 30S subunit head. Binds mRNA in the 70S ribosome, positioning it for translation.</text>
</comment>
<evidence type="ECO:0000256" key="1">
    <source>
        <dbReference type="ARBA" id="ARBA00010761"/>
    </source>
</evidence>
<proteinExistence type="inferred from homology"/>
<evidence type="ECO:0000256" key="5">
    <source>
        <dbReference type="ARBA" id="ARBA00023274"/>
    </source>
</evidence>
<comment type="subunit">
    <text evidence="8">Part of the 30S ribosomal subunit. Forms a tight complex with proteins S10 and S14.</text>
</comment>
<sequence length="228" mass="25483">MGQKVHPTGIRLGITKDHNSVWYAGSDTYSDKLLNDIEVRSYLEKKLEKASVSKIVIERPAQNAKISIHTARPGIVIGKKGEDVEVLRQDLTKMMGIPVHINIEEIRKPDLDSKLVAQSIAGQLERRVMFRRAMKRAMQNAMRSGAEGIRVQVSGRLGGAEIARSEWYLEGRVPLHTLRADIDYATAEANTTYGVIGVKVWIFKGEVLGGIEEVRTKAKAQPKKNQKR</sequence>
<organism evidence="11 12">
    <name type="scientific">Reinekea marinisedimentorum</name>
    <dbReference type="NCBI Taxonomy" id="230495"/>
    <lineage>
        <taxon>Bacteria</taxon>
        <taxon>Pseudomonadati</taxon>
        <taxon>Pseudomonadota</taxon>
        <taxon>Gammaproteobacteria</taxon>
        <taxon>Oceanospirillales</taxon>
        <taxon>Saccharospirillaceae</taxon>
        <taxon>Reinekea</taxon>
    </lineage>
</organism>
<dbReference type="InterPro" id="IPR009019">
    <property type="entry name" value="KH_sf_prok-type"/>
</dbReference>
<evidence type="ECO:0000256" key="7">
    <source>
        <dbReference type="ARBA" id="ARBA00035257"/>
    </source>
</evidence>
<gene>
    <name evidence="8" type="primary">rpsC</name>
    <name evidence="11" type="ORF">BCF53_11743</name>
</gene>
<dbReference type="Gene3D" id="3.30.1140.32">
    <property type="entry name" value="Ribosomal protein S3, C-terminal domain"/>
    <property type="match status" value="1"/>
</dbReference>
<comment type="similarity">
    <text evidence="1 8 9">Belongs to the universal ribosomal protein uS3 family.</text>
</comment>
<keyword evidence="12" id="KW-1185">Reference proteome</keyword>
<dbReference type="InterPro" id="IPR001351">
    <property type="entry name" value="Ribosomal_uS3_C"/>
</dbReference>
<reference evidence="11 12" key="1">
    <citation type="submission" date="2019-03" db="EMBL/GenBank/DDBJ databases">
        <title>Genomic Encyclopedia of Archaeal and Bacterial Type Strains, Phase II (KMG-II): from individual species to whole genera.</title>
        <authorList>
            <person name="Goeker M."/>
        </authorList>
    </citation>
    <scope>NUCLEOTIDE SEQUENCE [LARGE SCALE GENOMIC DNA]</scope>
    <source>
        <strain evidence="11 12">DSM 15388</strain>
    </source>
</reference>
<evidence type="ECO:0000256" key="9">
    <source>
        <dbReference type="RuleBase" id="RU003624"/>
    </source>
</evidence>
<dbReference type="PROSITE" id="PS50823">
    <property type="entry name" value="KH_TYPE_2"/>
    <property type="match status" value="1"/>
</dbReference>
<dbReference type="InterPro" id="IPR005704">
    <property type="entry name" value="Ribosomal_uS3_bac-typ"/>
</dbReference>
<dbReference type="GO" id="GO:0003735">
    <property type="term" value="F:structural constituent of ribosome"/>
    <property type="evidence" value="ECO:0007669"/>
    <property type="project" value="InterPro"/>
</dbReference>
<evidence type="ECO:0000256" key="3">
    <source>
        <dbReference type="ARBA" id="ARBA00022884"/>
    </source>
</evidence>
<evidence type="ECO:0000313" key="12">
    <source>
        <dbReference type="Proteomes" id="UP000295793"/>
    </source>
</evidence>